<dbReference type="PANTHER" id="PTHR36930">
    <property type="entry name" value="METAL-SULFUR CLUSTER BIOSYNTHESIS PROTEINS YUAD-RELATED"/>
    <property type="match status" value="1"/>
</dbReference>
<dbReference type="InterPro" id="IPR011037">
    <property type="entry name" value="Pyrv_Knase-like_insert_dom_sf"/>
</dbReference>
<protein>
    <submittedName>
        <fullName evidence="2">Sulfurase</fullName>
    </submittedName>
</protein>
<dbReference type="EMBL" id="CP027665">
    <property type="protein sequence ID" value="AVO36791.1"/>
    <property type="molecule type" value="Genomic_DNA"/>
</dbReference>
<dbReference type="Proteomes" id="UP000237655">
    <property type="component" value="Chromosome"/>
</dbReference>
<dbReference type="InterPro" id="IPR005302">
    <property type="entry name" value="MoCF_Sase_C"/>
</dbReference>
<gene>
    <name evidence="2" type="ORF">C6Y53_03180</name>
</gene>
<evidence type="ECO:0000313" key="3">
    <source>
        <dbReference type="Proteomes" id="UP000237655"/>
    </source>
</evidence>
<reference evidence="3" key="1">
    <citation type="submission" date="2018-03" db="EMBL/GenBank/DDBJ databases">
        <title>Genomic analysis of the strain SH-1 isolated from shrimp intestine.</title>
        <authorList>
            <person name="Kim Y.-S."/>
            <person name="Kim S.-E."/>
            <person name="Kim K.-H."/>
        </authorList>
    </citation>
    <scope>NUCLEOTIDE SEQUENCE [LARGE SCALE GENOMIC DNA]</scope>
    <source>
        <strain evidence="3">SH-1</strain>
    </source>
</reference>
<dbReference type="SUPFAM" id="SSF50800">
    <property type="entry name" value="PK beta-barrel domain-like"/>
    <property type="match status" value="1"/>
</dbReference>
<dbReference type="PROSITE" id="PS51340">
    <property type="entry name" value="MOSC"/>
    <property type="match status" value="1"/>
</dbReference>
<sequence length="192" mass="20544">MPVMKDSGYAGEVMWLGHVAAGGGIRAAAVEALDLGFAGVSGGRHAGVNRPSCSRVRNLYPDGTEIRNVRQLSILSAEEMAAIAEEIGLAALDPRHLGVSIVLRGIPDFTHVPPSSRLQGPDGVTLTIDMENRPCTLPAREIEIDEPGHGRRFKPAAEGRRGVTAWVERPGRLVLGDAMRLFVPEQRGWAPA</sequence>
<feature type="domain" description="MOSC" evidence="1">
    <location>
        <begin position="25"/>
        <end position="182"/>
    </location>
</feature>
<keyword evidence="3" id="KW-1185">Reference proteome</keyword>
<name>A0A2S0MM09_9RHOB</name>
<dbReference type="GO" id="GO:0003824">
    <property type="term" value="F:catalytic activity"/>
    <property type="evidence" value="ECO:0007669"/>
    <property type="project" value="InterPro"/>
</dbReference>
<evidence type="ECO:0000313" key="2">
    <source>
        <dbReference type="EMBL" id="AVO36791.1"/>
    </source>
</evidence>
<accession>A0A2S0MM09</accession>
<dbReference type="AlphaFoldDB" id="A0A2S0MM09"/>
<dbReference type="PANTHER" id="PTHR36930:SF1">
    <property type="entry name" value="MOSC DOMAIN-CONTAINING PROTEIN"/>
    <property type="match status" value="1"/>
</dbReference>
<dbReference type="GO" id="GO:0030170">
    <property type="term" value="F:pyridoxal phosphate binding"/>
    <property type="evidence" value="ECO:0007669"/>
    <property type="project" value="InterPro"/>
</dbReference>
<dbReference type="RefSeq" id="WP_106471106.1">
    <property type="nucleotide sequence ID" value="NZ_CP027665.1"/>
</dbReference>
<dbReference type="Pfam" id="PF03473">
    <property type="entry name" value="MOSC"/>
    <property type="match status" value="1"/>
</dbReference>
<proteinExistence type="predicted"/>
<evidence type="ECO:0000259" key="1">
    <source>
        <dbReference type="PROSITE" id="PS51340"/>
    </source>
</evidence>
<dbReference type="GO" id="GO:0030151">
    <property type="term" value="F:molybdenum ion binding"/>
    <property type="evidence" value="ECO:0007669"/>
    <property type="project" value="InterPro"/>
</dbReference>
<dbReference type="KEGG" id="thas:C6Y53_03180"/>
<dbReference type="InterPro" id="IPR052716">
    <property type="entry name" value="MOSC_domain"/>
</dbReference>
<organism evidence="2 3">
    <name type="scientific">Pukyongiella litopenaei</name>
    <dbReference type="NCBI Taxonomy" id="2605946"/>
    <lineage>
        <taxon>Bacteria</taxon>
        <taxon>Pseudomonadati</taxon>
        <taxon>Pseudomonadota</taxon>
        <taxon>Alphaproteobacteria</taxon>
        <taxon>Rhodobacterales</taxon>
        <taxon>Paracoccaceae</taxon>
        <taxon>Pukyongiella</taxon>
    </lineage>
</organism>
<dbReference type="Gene3D" id="2.40.33.20">
    <property type="entry name" value="PK beta-barrel domain-like"/>
    <property type="match status" value="1"/>
</dbReference>